<accession>A0AAE0S8X9</accession>
<evidence type="ECO:0000259" key="5">
    <source>
        <dbReference type="Pfam" id="PF04064"/>
    </source>
</evidence>
<evidence type="ECO:0000256" key="3">
    <source>
        <dbReference type="SAM" id="MobiDB-lite"/>
    </source>
</evidence>
<dbReference type="PANTHER" id="PTHR13387">
    <property type="entry name" value="PROTEIN HGH1 HOMOLOG"/>
    <property type="match status" value="1"/>
</dbReference>
<gene>
    <name evidence="6" type="ORF">CHS0354_034438</name>
</gene>
<feature type="region of interest" description="Disordered" evidence="3">
    <location>
        <begin position="389"/>
        <end position="408"/>
    </location>
</feature>
<sequence length="408" mass="46893">MTEATQLTEMYTQCVIDTMFKLANALQFYRYNMADYDIDHLEKEFGQFLHIGARGDVKNLAIDYILGITDSTEGKQLLGRKETLLEGIVSLTEDDSPDISAKAYKALINFATDEENCQKLLNLSKYQNICIKWLKMALDRSNENADLLCKLLNNVTRPEKCADQVAKCVLDSKADLLISKMVMAFCNPTYNETSNLHYLTGVLANLSQIRDVRVQLMDKKQCIIQRILPFVEFKQSETCRTGVVATLKNCCFDIDFHDWLLGEEVDILPRLLLPLAGPEEFDEDDMEKLPVDLQYLPPDKSRESMSNIRKMLVEAIFQLCATKAGRSYIKSKNTYIIIREYHKWERSNDPRNEPAIMNLIDILIGDEPVPSMENLKAVEIPHNLMEKFKKEDEEDMKEILDEGKKEET</sequence>
<reference evidence="6" key="1">
    <citation type="journal article" date="2021" name="Genome Biol. Evol.">
        <title>A High-Quality Reference Genome for a Parasitic Bivalve with Doubly Uniparental Inheritance (Bivalvia: Unionida).</title>
        <authorList>
            <person name="Smith C.H."/>
        </authorList>
    </citation>
    <scope>NUCLEOTIDE SEQUENCE</scope>
    <source>
        <strain evidence="6">CHS0354</strain>
    </source>
</reference>
<evidence type="ECO:0000256" key="1">
    <source>
        <dbReference type="ARBA" id="ARBA00006712"/>
    </source>
</evidence>
<dbReference type="Pfam" id="PF04063">
    <property type="entry name" value="DUF383"/>
    <property type="match status" value="1"/>
</dbReference>
<dbReference type="Gene3D" id="1.25.10.10">
    <property type="entry name" value="Leucine-rich Repeat Variant"/>
    <property type="match status" value="1"/>
</dbReference>
<name>A0AAE0S8X9_9BIVA</name>
<organism evidence="6 7">
    <name type="scientific">Potamilus streckersoni</name>
    <dbReference type="NCBI Taxonomy" id="2493646"/>
    <lineage>
        <taxon>Eukaryota</taxon>
        <taxon>Metazoa</taxon>
        <taxon>Spiralia</taxon>
        <taxon>Lophotrochozoa</taxon>
        <taxon>Mollusca</taxon>
        <taxon>Bivalvia</taxon>
        <taxon>Autobranchia</taxon>
        <taxon>Heteroconchia</taxon>
        <taxon>Palaeoheterodonta</taxon>
        <taxon>Unionida</taxon>
        <taxon>Unionoidea</taxon>
        <taxon>Unionidae</taxon>
        <taxon>Ambleminae</taxon>
        <taxon>Lampsilini</taxon>
        <taxon>Potamilus</taxon>
    </lineage>
</organism>
<feature type="domain" description="Protein HGH1 N-terminal" evidence="4">
    <location>
        <begin position="138"/>
        <end position="310"/>
    </location>
</feature>
<reference evidence="6" key="3">
    <citation type="submission" date="2023-05" db="EMBL/GenBank/DDBJ databases">
        <authorList>
            <person name="Smith C.H."/>
        </authorList>
    </citation>
    <scope>NUCLEOTIDE SEQUENCE</scope>
    <source>
        <strain evidence="6">CHS0354</strain>
        <tissue evidence="6">Mantle</tissue>
    </source>
</reference>
<dbReference type="Pfam" id="PF04064">
    <property type="entry name" value="DUF384"/>
    <property type="match status" value="1"/>
</dbReference>
<protein>
    <recommendedName>
        <fullName evidence="2">Protein HGH1 homolog</fullName>
    </recommendedName>
</protein>
<dbReference type="EMBL" id="JAEAOA010002018">
    <property type="protein sequence ID" value="KAK3587284.1"/>
    <property type="molecule type" value="Genomic_DNA"/>
</dbReference>
<evidence type="ECO:0000256" key="2">
    <source>
        <dbReference type="ARBA" id="ARBA00014076"/>
    </source>
</evidence>
<dbReference type="InterPro" id="IPR007206">
    <property type="entry name" value="Protein_HGH1_C"/>
</dbReference>
<comment type="caution">
    <text evidence="6">The sequence shown here is derived from an EMBL/GenBank/DDBJ whole genome shotgun (WGS) entry which is preliminary data.</text>
</comment>
<dbReference type="PANTHER" id="PTHR13387:SF9">
    <property type="entry name" value="PROTEIN HGH1 HOMOLOG"/>
    <property type="match status" value="1"/>
</dbReference>
<reference evidence="6" key="2">
    <citation type="journal article" date="2021" name="Genome Biol. Evol.">
        <title>Developing a high-quality reference genome for a parasitic bivalve with doubly uniparental inheritance (Bivalvia: Unionida).</title>
        <authorList>
            <person name="Smith C.H."/>
        </authorList>
    </citation>
    <scope>NUCLEOTIDE SEQUENCE</scope>
    <source>
        <strain evidence="6">CHS0354</strain>
        <tissue evidence="6">Mantle</tissue>
    </source>
</reference>
<proteinExistence type="inferred from homology"/>
<dbReference type="InterPro" id="IPR007205">
    <property type="entry name" value="Protein_HGH1_N"/>
</dbReference>
<dbReference type="InterPro" id="IPR016024">
    <property type="entry name" value="ARM-type_fold"/>
</dbReference>
<dbReference type="InterPro" id="IPR011989">
    <property type="entry name" value="ARM-like"/>
</dbReference>
<dbReference type="Proteomes" id="UP001195483">
    <property type="component" value="Unassembled WGS sequence"/>
</dbReference>
<dbReference type="SUPFAM" id="SSF48371">
    <property type="entry name" value="ARM repeat"/>
    <property type="match status" value="1"/>
</dbReference>
<evidence type="ECO:0000259" key="4">
    <source>
        <dbReference type="Pfam" id="PF04063"/>
    </source>
</evidence>
<evidence type="ECO:0000313" key="6">
    <source>
        <dbReference type="EMBL" id="KAK3587284.1"/>
    </source>
</evidence>
<dbReference type="InterPro" id="IPR039717">
    <property type="entry name" value="Hgh1"/>
</dbReference>
<evidence type="ECO:0000313" key="7">
    <source>
        <dbReference type="Proteomes" id="UP001195483"/>
    </source>
</evidence>
<feature type="domain" description="Protein HGH1 C-terminal" evidence="5">
    <location>
        <begin position="315"/>
        <end position="368"/>
    </location>
</feature>
<dbReference type="AlphaFoldDB" id="A0AAE0S8X9"/>
<keyword evidence="7" id="KW-1185">Reference proteome</keyword>
<comment type="similarity">
    <text evidence="1">Belongs to the HGH1 family.</text>
</comment>